<dbReference type="AlphaFoldDB" id="A0A511Y629"/>
<evidence type="ECO:0000313" key="6">
    <source>
        <dbReference type="Proteomes" id="UP000321150"/>
    </source>
</evidence>
<keyword evidence="3" id="KW-0560">Oxidoreductase</keyword>
<dbReference type="SUPFAM" id="SSF51905">
    <property type="entry name" value="FAD/NAD(P)-binding domain"/>
    <property type="match status" value="1"/>
</dbReference>
<dbReference type="InterPro" id="IPR003953">
    <property type="entry name" value="FAD-dep_OxRdtase_2_FAD-bd"/>
</dbReference>
<dbReference type="Gene3D" id="3.50.50.60">
    <property type="entry name" value="FAD/NAD(P)-binding domain"/>
    <property type="match status" value="1"/>
</dbReference>
<organism evidence="5 6">
    <name type="scientific">Chryseobacterium lathyri</name>
    <dbReference type="NCBI Taxonomy" id="395933"/>
    <lineage>
        <taxon>Bacteria</taxon>
        <taxon>Pseudomonadati</taxon>
        <taxon>Bacteroidota</taxon>
        <taxon>Flavobacteriia</taxon>
        <taxon>Flavobacteriales</taxon>
        <taxon>Weeksellaceae</taxon>
        <taxon>Chryseobacterium group</taxon>
        <taxon>Chryseobacterium</taxon>
    </lineage>
</organism>
<sequence length="552" mass="61386">MEEKFQPDVIIVGTGLAGLTAAMEITDAGKKVLLLDQETEQNIGGQAFWSFGGLFFINSPQQRKMGIKDSYELALQDWKGTAGFDRPEDYWPRKWAEAYLKFAAYEKYAYVSKLGVRFMFMVGWAERGDGSATGHGNSVPRFHVSWGTGTGVVKPFVDKAYEAEGKGLLQMKFRHRVTELIIENGKTKGVKGDILENDHKERGVATNRNVISQFEYHTSHVIIASGGIGANHELVRKNWPERLGKAPENMVCGVPAYVDGKMIGVAEKSGAHIINPDRMWHYTEGIQNWNPIWPKHGIRILPGPSSLWFDARGNRFPAPFLPGFDTLGTLKHIQETGFSYSWFILTQKIIKKEFALSGSEQNPDITNKDYALFLRRIFGKKAPGPVEAFKEHGKDFIVSDDLKTLVEKMNELSGTSLLDYEKIKAQIEARDRELDNKYSKDTQVNYIRNTRNYLGDRLGRVAAPHKILDPKNGPLIAVRLNILTRKTLGGIKTNLDGQVLRDDDTVIDGLYAAGEAAGFGGGGMHGYRALEGTFLGGCIFSGMKAGKYIAGL</sequence>
<evidence type="ECO:0000256" key="2">
    <source>
        <dbReference type="ARBA" id="ARBA00022630"/>
    </source>
</evidence>
<gene>
    <name evidence="5" type="ORF">CLA01_07080</name>
</gene>
<protein>
    <submittedName>
        <fullName evidence="5">FAD-binding dehydrogenase</fullName>
    </submittedName>
</protein>
<comment type="caution">
    <text evidence="5">The sequence shown here is derived from an EMBL/GenBank/DDBJ whole genome shotgun (WGS) entry which is preliminary data.</text>
</comment>
<evidence type="ECO:0000259" key="4">
    <source>
        <dbReference type="Pfam" id="PF00890"/>
    </source>
</evidence>
<evidence type="ECO:0000256" key="1">
    <source>
        <dbReference type="ARBA" id="ARBA00001974"/>
    </source>
</evidence>
<accession>A0A511Y629</accession>
<evidence type="ECO:0000313" key="5">
    <source>
        <dbReference type="EMBL" id="GEN70636.1"/>
    </source>
</evidence>
<dbReference type="InterPro" id="IPR014614">
    <property type="entry name" value="KsdD_DH"/>
</dbReference>
<dbReference type="PANTHER" id="PTHR43260">
    <property type="entry name" value="3-KETOSTEROID-DELTA-1-DEHYDROGENASE"/>
    <property type="match status" value="1"/>
</dbReference>
<dbReference type="Proteomes" id="UP000321150">
    <property type="component" value="Unassembled WGS sequence"/>
</dbReference>
<dbReference type="EMBL" id="BJYI01000003">
    <property type="protein sequence ID" value="GEN70636.1"/>
    <property type="molecule type" value="Genomic_DNA"/>
</dbReference>
<dbReference type="PANTHER" id="PTHR43260:SF1">
    <property type="entry name" value="KSDD-LIKE STEROID DEHYDROGENASE RV0785"/>
    <property type="match status" value="1"/>
</dbReference>
<dbReference type="PIRSF" id="PIRSF036654">
    <property type="entry name" value="UCP036654"/>
    <property type="match status" value="1"/>
</dbReference>
<name>A0A511Y629_9FLAO</name>
<dbReference type="NCBIfam" id="NF009472">
    <property type="entry name" value="PRK12834.1"/>
    <property type="match status" value="1"/>
</dbReference>
<dbReference type="InterPro" id="IPR027477">
    <property type="entry name" value="Succ_DH/fumarate_Rdtase_cat_sf"/>
</dbReference>
<dbReference type="InterPro" id="IPR036188">
    <property type="entry name" value="FAD/NAD-bd_sf"/>
</dbReference>
<dbReference type="OrthoDB" id="9813348at2"/>
<keyword evidence="2" id="KW-0285">Flavoprotein</keyword>
<evidence type="ECO:0000256" key="3">
    <source>
        <dbReference type="ARBA" id="ARBA00023002"/>
    </source>
</evidence>
<proteinExistence type="predicted"/>
<comment type="cofactor">
    <cofactor evidence="1">
        <name>FAD</name>
        <dbReference type="ChEBI" id="CHEBI:57692"/>
    </cofactor>
</comment>
<dbReference type="Gene3D" id="3.90.700.10">
    <property type="entry name" value="Succinate dehydrogenase/fumarate reductase flavoprotein, catalytic domain"/>
    <property type="match status" value="1"/>
</dbReference>
<dbReference type="GO" id="GO:0016627">
    <property type="term" value="F:oxidoreductase activity, acting on the CH-CH group of donors"/>
    <property type="evidence" value="ECO:0007669"/>
    <property type="project" value="InterPro"/>
</dbReference>
<reference evidence="5 6" key="1">
    <citation type="submission" date="2019-07" db="EMBL/GenBank/DDBJ databases">
        <title>Whole genome shotgun sequence of Chryseobacterium lathyri NBRC 105250.</title>
        <authorList>
            <person name="Hosoyama A."/>
            <person name="Uohara A."/>
            <person name="Ohji S."/>
            <person name="Ichikawa N."/>
        </authorList>
    </citation>
    <scope>NUCLEOTIDE SEQUENCE [LARGE SCALE GENOMIC DNA]</scope>
    <source>
        <strain evidence="5 6">NBRC 105250</strain>
    </source>
</reference>
<dbReference type="Pfam" id="PF00890">
    <property type="entry name" value="FAD_binding_2"/>
    <property type="match status" value="1"/>
</dbReference>
<dbReference type="RefSeq" id="WP_111953515.1">
    <property type="nucleotide sequence ID" value="NZ_BJYI01000003.1"/>
</dbReference>
<feature type="domain" description="FAD-dependent oxidoreductase 2 FAD-binding" evidence="4">
    <location>
        <begin position="8"/>
        <end position="535"/>
    </location>
</feature>